<keyword evidence="1 6" id="KW-0436">Ligase</keyword>
<dbReference type="PANTHER" id="PTHR12835:SF5">
    <property type="entry name" value="BIOTIN--PROTEIN LIGASE"/>
    <property type="match status" value="1"/>
</dbReference>
<accession>A0A088NBB9</accession>
<dbReference type="InterPro" id="IPR036388">
    <property type="entry name" value="WH-like_DNA-bd_sf"/>
</dbReference>
<dbReference type="SUPFAM" id="SSF50037">
    <property type="entry name" value="C-terminal domain of transcriptional repressors"/>
    <property type="match status" value="1"/>
</dbReference>
<keyword evidence="6" id="KW-0804">Transcription</keyword>
<keyword evidence="6" id="KW-0805">Transcription regulation</keyword>
<dbReference type="CDD" id="cd16442">
    <property type="entry name" value="BPL"/>
    <property type="match status" value="1"/>
</dbReference>
<feature type="binding site" evidence="6">
    <location>
        <position position="197"/>
    </location>
    <ligand>
        <name>biotin</name>
        <dbReference type="ChEBI" id="CHEBI:57586"/>
    </ligand>
</feature>
<dbReference type="NCBIfam" id="TIGR00121">
    <property type="entry name" value="birA_ligase"/>
    <property type="match status" value="1"/>
</dbReference>
<dbReference type="PROSITE" id="PS51733">
    <property type="entry name" value="BPL_LPL_CATALYTIC"/>
    <property type="match status" value="1"/>
</dbReference>
<dbReference type="InterPro" id="IPR045864">
    <property type="entry name" value="aa-tRNA-synth_II/BPL/LPL"/>
</dbReference>
<sequence length="332" mass="37386">MPLAPYHDNMTETSIPLKLINILSDGNVHSCKQFGEKLYINSLNINKHIQTVYDWGIDLLKIPGQGQSNNYRLHTPLQLLDKQVIQMLLPTGRIVVLSVINSTNQYLIDRIAYLQPGDACVAEYQLHGRGRRGRKWISQFGNNIYLSIYWRLEQQGPATLIGLSLMVGIIVAEILQNIGASNVQVKWPNDLYLNNRKLAGILVETSGRSGDIGHIVIGTGINLAMPIMEKRWINLKEIGIDIVRNKLVAELTNALRNALLLFERDGFAPFILRWQALDYLYNKPVKLLRGDGKYSEIIGIARGINTQGALLLEQQGQINTYINGEISLRSYT</sequence>
<dbReference type="Gene3D" id="2.30.30.100">
    <property type="match status" value="1"/>
</dbReference>
<dbReference type="GO" id="GO:0006355">
    <property type="term" value="P:regulation of DNA-templated transcription"/>
    <property type="evidence" value="ECO:0007669"/>
    <property type="project" value="UniProtKB-UniRule"/>
</dbReference>
<feature type="binding site" evidence="6">
    <location>
        <begin position="102"/>
        <end position="104"/>
    </location>
    <ligand>
        <name>biotin</name>
        <dbReference type="ChEBI" id="CHEBI:57586"/>
    </ligand>
</feature>
<evidence type="ECO:0000256" key="2">
    <source>
        <dbReference type="ARBA" id="ARBA00022741"/>
    </source>
</evidence>
<dbReference type="GO" id="GO:0003677">
    <property type="term" value="F:DNA binding"/>
    <property type="evidence" value="ECO:0007669"/>
    <property type="project" value="UniProtKB-UniRule"/>
</dbReference>
<dbReference type="SUPFAM" id="SSF55681">
    <property type="entry name" value="Class II aaRS and biotin synthetases"/>
    <property type="match status" value="1"/>
</dbReference>
<dbReference type="Pfam" id="PF03099">
    <property type="entry name" value="BPL_LplA_LipB"/>
    <property type="match status" value="1"/>
</dbReference>
<evidence type="ECO:0000313" key="8">
    <source>
        <dbReference type="EMBL" id="AIN47423.1"/>
    </source>
</evidence>
<dbReference type="eggNOG" id="COG1654">
    <property type="taxonomic scope" value="Bacteria"/>
</dbReference>
<dbReference type="InterPro" id="IPR004143">
    <property type="entry name" value="BPL_LPL_catalytic"/>
</dbReference>
<dbReference type="NCBIfam" id="NF008847">
    <property type="entry name" value="PRK11886.1-2"/>
    <property type="match status" value="1"/>
</dbReference>
<dbReference type="Pfam" id="PF02237">
    <property type="entry name" value="BPL_C"/>
    <property type="match status" value="1"/>
</dbReference>
<dbReference type="Proteomes" id="UP000067325">
    <property type="component" value="Chromosome"/>
</dbReference>
<comment type="catalytic activity">
    <reaction evidence="5 6">
        <text>biotin + L-lysyl-[protein] + ATP = N(6)-biotinyl-L-lysyl-[protein] + AMP + diphosphate + H(+)</text>
        <dbReference type="Rhea" id="RHEA:11756"/>
        <dbReference type="Rhea" id="RHEA-COMP:9752"/>
        <dbReference type="Rhea" id="RHEA-COMP:10505"/>
        <dbReference type="ChEBI" id="CHEBI:15378"/>
        <dbReference type="ChEBI" id="CHEBI:29969"/>
        <dbReference type="ChEBI" id="CHEBI:30616"/>
        <dbReference type="ChEBI" id="CHEBI:33019"/>
        <dbReference type="ChEBI" id="CHEBI:57586"/>
        <dbReference type="ChEBI" id="CHEBI:83144"/>
        <dbReference type="ChEBI" id="CHEBI:456215"/>
        <dbReference type="EC" id="6.3.4.15"/>
    </reaction>
</comment>
<comment type="similarity">
    <text evidence="6">Belongs to the biotin--protein ligase family.</text>
</comment>
<dbReference type="PANTHER" id="PTHR12835">
    <property type="entry name" value="BIOTIN PROTEIN LIGASE"/>
    <property type="match status" value="1"/>
</dbReference>
<dbReference type="InterPro" id="IPR003142">
    <property type="entry name" value="BPL_C"/>
</dbReference>
<dbReference type="GO" id="GO:0004077">
    <property type="term" value="F:biotin--[biotin carboxyl-carrier protein] ligase activity"/>
    <property type="evidence" value="ECO:0007669"/>
    <property type="project" value="UniProtKB-UniRule"/>
</dbReference>
<feature type="binding site" evidence="6">
    <location>
        <begin position="129"/>
        <end position="131"/>
    </location>
    <ligand>
        <name>biotin</name>
        <dbReference type="ChEBI" id="CHEBI:57586"/>
    </ligand>
</feature>
<evidence type="ECO:0000256" key="1">
    <source>
        <dbReference type="ARBA" id="ARBA00022598"/>
    </source>
</evidence>
<dbReference type="InterPro" id="IPR008988">
    <property type="entry name" value="Transcriptional_repressor_C"/>
</dbReference>
<dbReference type="KEGG" id="bcib:IM45_1110"/>
<organism evidence="8 9">
    <name type="scientific">Candidatus Palibaumannia cicadellinicola</name>
    <dbReference type="NCBI Taxonomy" id="186490"/>
    <lineage>
        <taxon>Bacteria</taxon>
        <taxon>Pseudomonadati</taxon>
        <taxon>Pseudomonadota</taxon>
        <taxon>Gammaproteobacteria</taxon>
        <taxon>Candidatus Palibaumannia</taxon>
    </lineage>
</organism>
<gene>
    <name evidence="6" type="primary">birA</name>
    <name evidence="8" type="ORF">IM45_1110</name>
</gene>
<keyword evidence="6" id="KW-0678">Repressor</keyword>
<keyword evidence="3 6" id="KW-0067">ATP-binding</keyword>
<dbReference type="eggNOG" id="COG0340">
    <property type="taxonomic scope" value="Bacteria"/>
</dbReference>
<keyword evidence="6" id="KW-0238">DNA-binding</keyword>
<name>A0A088NBB9_9GAMM</name>
<proteinExistence type="inferred from homology"/>
<evidence type="ECO:0000313" key="9">
    <source>
        <dbReference type="Proteomes" id="UP000067325"/>
    </source>
</evidence>
<evidence type="ECO:0000256" key="4">
    <source>
        <dbReference type="ARBA" id="ARBA00023267"/>
    </source>
</evidence>
<keyword evidence="2 6" id="KW-0547">Nucleotide-binding</keyword>
<comment type="function">
    <text evidence="6">Acts both as a biotin--[acetyl-CoA-carboxylase] ligase and a biotin-operon repressor. In the presence of ATP, BirA activates biotin to form the BirA-biotinyl-5'-adenylate (BirA-bio-5'-AMP or holoBirA) complex. HoloBirA can either transfer the biotinyl moiety to the biotin carboxyl carrier protein (BCCP) subunit of acetyl-CoA carboxylase, or bind to the biotin operator site and inhibit transcription of the operon.</text>
</comment>
<dbReference type="AlphaFoldDB" id="A0A088NBB9"/>
<evidence type="ECO:0000256" key="6">
    <source>
        <dbReference type="HAMAP-Rule" id="MF_00978"/>
    </source>
</evidence>
<dbReference type="Gene3D" id="3.30.930.10">
    <property type="entry name" value="Bira Bifunctional Protein, Domain 2"/>
    <property type="match status" value="1"/>
</dbReference>
<dbReference type="HAMAP" id="MF_00978">
    <property type="entry name" value="Bifunct_BirA"/>
    <property type="match status" value="1"/>
</dbReference>
<dbReference type="EC" id="6.3.4.15" evidence="6"/>
<feature type="binding site" evidence="6">
    <location>
        <position position="125"/>
    </location>
    <ligand>
        <name>biotin</name>
        <dbReference type="ChEBI" id="CHEBI:57586"/>
    </ligand>
</feature>
<dbReference type="InterPro" id="IPR004408">
    <property type="entry name" value="Biotin_CoA_COase_ligase"/>
</dbReference>
<protein>
    <recommendedName>
        <fullName evidence="6">Bifunctional ligase/repressor BirA</fullName>
    </recommendedName>
    <alternativeName>
        <fullName evidence="6">Biotin operon repressor</fullName>
    </alternativeName>
    <alternativeName>
        <fullName evidence="6">Biotin--[acetyl-CoA-carboxylase] ligase</fullName>
        <ecNumber evidence="6">6.3.4.15</ecNumber>
    </alternativeName>
    <alternativeName>
        <fullName evidence="6">Biotin--protein ligase</fullName>
    </alternativeName>
    <alternativeName>
        <fullName evidence="6">Biotin-[acetyl-CoA carboxylase] synthetase</fullName>
    </alternativeName>
</protein>
<evidence type="ECO:0000259" key="7">
    <source>
        <dbReference type="PROSITE" id="PS51733"/>
    </source>
</evidence>
<dbReference type="Gene3D" id="1.10.10.10">
    <property type="entry name" value="Winged helix-like DNA-binding domain superfamily/Winged helix DNA-binding domain"/>
    <property type="match status" value="1"/>
</dbReference>
<dbReference type="GO" id="GO:0005524">
    <property type="term" value="F:ATP binding"/>
    <property type="evidence" value="ECO:0007669"/>
    <property type="project" value="UniProtKB-UniRule"/>
</dbReference>
<dbReference type="GO" id="GO:0005737">
    <property type="term" value="C:cytoplasm"/>
    <property type="evidence" value="ECO:0007669"/>
    <property type="project" value="TreeGrafter"/>
</dbReference>
<keyword evidence="4 6" id="KW-0092">Biotin</keyword>
<dbReference type="EMBL" id="CP008985">
    <property type="protein sequence ID" value="AIN47423.1"/>
    <property type="molecule type" value="Genomic_DNA"/>
</dbReference>
<feature type="DNA-binding region" description="H-T-H motif" evidence="6">
    <location>
        <begin position="31"/>
        <end position="50"/>
    </location>
</feature>
<evidence type="ECO:0000256" key="3">
    <source>
        <dbReference type="ARBA" id="ARBA00022840"/>
    </source>
</evidence>
<dbReference type="InterPro" id="IPR030855">
    <property type="entry name" value="Bifunct_BirA"/>
</dbReference>
<evidence type="ECO:0000256" key="5">
    <source>
        <dbReference type="ARBA" id="ARBA00047846"/>
    </source>
</evidence>
<reference evidence="8 9" key="1">
    <citation type="journal article" date="2014" name="MBio">
        <title>Differential genome evolution between companion symbionts in an insect-bacterial symbiosis.</title>
        <authorList>
            <person name="Bennett G.M."/>
            <person name="McCutcheon J.P."/>
            <person name="MacDonald B.R."/>
            <person name="Romanovicz D."/>
            <person name="Moran N.A."/>
        </authorList>
    </citation>
    <scope>NUCLEOTIDE SEQUENCE [LARGE SCALE GENOMIC DNA]</scope>
    <source>
        <strain evidence="8 9">BGSS</strain>
    </source>
</reference>
<feature type="domain" description="BPL/LPL catalytic" evidence="7">
    <location>
        <begin position="79"/>
        <end position="271"/>
    </location>
</feature>